<gene>
    <name evidence="2" type="ORF">Pa4123_73930</name>
</gene>
<evidence type="ECO:0000313" key="2">
    <source>
        <dbReference type="EMBL" id="GLI02115.1"/>
    </source>
</evidence>
<dbReference type="InterPro" id="IPR015943">
    <property type="entry name" value="WD40/YVTN_repeat-like_dom_sf"/>
</dbReference>
<reference evidence="2" key="1">
    <citation type="submission" date="2022-12" db="EMBL/GenBank/DDBJ databases">
        <title>New Phytohabitans aurantiacus sp. RD004123 nov., an actinomycete isolated from soil.</title>
        <authorList>
            <person name="Triningsih D.W."/>
            <person name="Harunari E."/>
            <person name="Igarashi Y."/>
        </authorList>
    </citation>
    <scope>NUCLEOTIDE SEQUENCE</scope>
    <source>
        <strain evidence="2">RD004123</strain>
    </source>
</reference>
<keyword evidence="3" id="KW-1185">Reference proteome</keyword>
<accession>A0ABQ5R5Y8</accession>
<keyword evidence="1" id="KW-1133">Transmembrane helix</keyword>
<name>A0ABQ5R5Y8_9ACTN</name>
<dbReference type="RefSeq" id="WP_281903597.1">
    <property type="nucleotide sequence ID" value="NZ_BSDI01000055.1"/>
</dbReference>
<keyword evidence="1" id="KW-0812">Transmembrane</keyword>
<organism evidence="2 3">
    <name type="scientific">Phytohabitans aurantiacus</name>
    <dbReference type="NCBI Taxonomy" id="3016789"/>
    <lineage>
        <taxon>Bacteria</taxon>
        <taxon>Bacillati</taxon>
        <taxon>Actinomycetota</taxon>
        <taxon>Actinomycetes</taxon>
        <taxon>Micromonosporales</taxon>
        <taxon>Micromonosporaceae</taxon>
    </lineage>
</organism>
<dbReference type="Gene3D" id="2.130.10.10">
    <property type="entry name" value="YVTN repeat-like/Quinoprotein amine dehydrogenase"/>
    <property type="match status" value="1"/>
</dbReference>
<dbReference type="EMBL" id="BSDI01000055">
    <property type="protein sequence ID" value="GLI02115.1"/>
    <property type="molecule type" value="Genomic_DNA"/>
</dbReference>
<dbReference type="Proteomes" id="UP001144280">
    <property type="component" value="Unassembled WGS sequence"/>
</dbReference>
<evidence type="ECO:0008006" key="4">
    <source>
        <dbReference type="Google" id="ProtNLM"/>
    </source>
</evidence>
<dbReference type="SUPFAM" id="SSF82171">
    <property type="entry name" value="DPP6 N-terminal domain-like"/>
    <property type="match status" value="1"/>
</dbReference>
<feature type="transmembrane region" description="Helical" evidence="1">
    <location>
        <begin position="38"/>
        <end position="56"/>
    </location>
</feature>
<evidence type="ECO:0000313" key="3">
    <source>
        <dbReference type="Proteomes" id="UP001144280"/>
    </source>
</evidence>
<protein>
    <recommendedName>
        <fullName evidence="4">Lipoprotein LpqB beta-propeller domain-containing protein</fullName>
    </recommendedName>
</protein>
<feature type="transmembrane region" description="Helical" evidence="1">
    <location>
        <begin position="400"/>
        <end position="424"/>
    </location>
</feature>
<sequence length="430" mass="45568">MTETKVAQAMRTIADEVAVPSLPADLWRRGRRRHRRRLATTAAVAAALAVVSFSLVRGQPHRVAPADSPPRVPSTVYAPLPFQRTVRQDPAGPAALIVTGEGAFRGSDAFGGYEGRTVVVSRDGRYRLVDGVGEVEAGQDAHLSPDGRYLAVAGAVDGVEDTSFDATSLVDLTTGQVRVFDGGSPTAWSPDGQHLLLHGDHALTLVDIRSGANRLLRKLSAQTPADAQVAVSPDGTRLAIQHAAKLDVIDLATGTQAASVNLGPFLQLAGPGAWTPDGRIAIWDPGGSCAESCDRNLVEATFRLAFVDLSSGDAQNGPAVDEVTSRAPRLLGWQPDGSTIVETFRKNLGPQVVALRPGGGQRLLIDMPSQAHHVDIAANLLSDGRFGAPPPSLGDRVLDWLAGLVPRLLQLCGVIIVVAAIIWYRRRRRA</sequence>
<keyword evidence="1" id="KW-0472">Membrane</keyword>
<proteinExistence type="predicted"/>
<comment type="caution">
    <text evidence="2">The sequence shown here is derived from an EMBL/GenBank/DDBJ whole genome shotgun (WGS) entry which is preliminary data.</text>
</comment>
<evidence type="ECO:0000256" key="1">
    <source>
        <dbReference type="SAM" id="Phobius"/>
    </source>
</evidence>